<dbReference type="InterPro" id="IPR007341">
    <property type="entry name" value="Transgly_assoc"/>
</dbReference>
<proteinExistence type="inferred from homology"/>
<evidence type="ECO:0000256" key="7">
    <source>
        <dbReference type="SAM" id="Phobius"/>
    </source>
</evidence>
<comment type="similarity">
    <text evidence="2">Belongs to the UPF0410 family.</text>
</comment>
<evidence type="ECO:0000313" key="8">
    <source>
        <dbReference type="EMBL" id="MDY3558894.1"/>
    </source>
</evidence>
<evidence type="ECO:0000313" key="9">
    <source>
        <dbReference type="Proteomes" id="UP001272242"/>
    </source>
</evidence>
<gene>
    <name evidence="8" type="ORF">R5W23_006070</name>
</gene>
<name>A0ABU5EUH3_9BACT</name>
<evidence type="ECO:0000256" key="1">
    <source>
        <dbReference type="ARBA" id="ARBA00004651"/>
    </source>
</evidence>
<keyword evidence="9" id="KW-1185">Reference proteome</keyword>
<evidence type="ECO:0000256" key="2">
    <source>
        <dbReference type="ARBA" id="ARBA00011006"/>
    </source>
</evidence>
<evidence type="ECO:0000256" key="6">
    <source>
        <dbReference type="ARBA" id="ARBA00023136"/>
    </source>
</evidence>
<dbReference type="PANTHER" id="PTHR33884:SF3">
    <property type="entry name" value="UPF0410 PROTEIN YMGE"/>
    <property type="match status" value="1"/>
</dbReference>
<dbReference type="EMBL" id="JAXBLV010000066">
    <property type="protein sequence ID" value="MDY3558894.1"/>
    <property type="molecule type" value="Genomic_DNA"/>
</dbReference>
<keyword evidence="6 7" id="KW-0472">Membrane</keyword>
<feature type="transmembrane region" description="Helical" evidence="7">
    <location>
        <begin position="65"/>
        <end position="85"/>
    </location>
</feature>
<keyword evidence="3" id="KW-1003">Cell membrane</keyword>
<feature type="transmembrane region" description="Helical" evidence="7">
    <location>
        <begin position="29"/>
        <end position="53"/>
    </location>
</feature>
<sequence length="95" mass="10019">MLSLLSWVVTGLIVGLIARALVPGRQSMGLILTVALGVIGAAVGGLISTAFWPTWANDPNVDRMWPGWLMSVIGGVIVLWGYIALTADRSGRTTV</sequence>
<feature type="transmembrane region" description="Helical" evidence="7">
    <location>
        <begin position="6"/>
        <end position="22"/>
    </location>
</feature>
<reference evidence="9" key="1">
    <citation type="journal article" date="2023" name="Mar. Drugs">
        <title>Gemmata algarum, a Novel Planctomycete Isolated from an Algal Mat, Displays Antimicrobial Activity.</title>
        <authorList>
            <person name="Kumar G."/>
            <person name="Kallscheuer N."/>
            <person name="Kashif M."/>
            <person name="Ahamad S."/>
            <person name="Jagadeeshwari U."/>
            <person name="Pannikurungottu S."/>
            <person name="Haufschild T."/>
            <person name="Kabuu M."/>
            <person name="Sasikala C."/>
            <person name="Jogler C."/>
            <person name="Ramana C."/>
        </authorList>
    </citation>
    <scope>NUCLEOTIDE SEQUENCE [LARGE SCALE GENOMIC DNA]</scope>
    <source>
        <strain evidence="9">JC673</strain>
    </source>
</reference>
<comment type="caution">
    <text evidence="8">The sequence shown here is derived from an EMBL/GenBank/DDBJ whole genome shotgun (WGS) entry which is preliminary data.</text>
</comment>
<keyword evidence="5 7" id="KW-1133">Transmembrane helix</keyword>
<keyword evidence="4 7" id="KW-0812">Transmembrane</keyword>
<dbReference type="RefSeq" id="WP_320685757.1">
    <property type="nucleotide sequence ID" value="NZ_JAXBLV010000066.1"/>
</dbReference>
<dbReference type="Proteomes" id="UP001272242">
    <property type="component" value="Unassembled WGS sequence"/>
</dbReference>
<dbReference type="PANTHER" id="PTHR33884">
    <property type="entry name" value="UPF0410 PROTEIN YMGE"/>
    <property type="match status" value="1"/>
</dbReference>
<evidence type="ECO:0000256" key="3">
    <source>
        <dbReference type="ARBA" id="ARBA00022475"/>
    </source>
</evidence>
<organism evidence="8 9">
    <name type="scientific">Gemmata algarum</name>
    <dbReference type="NCBI Taxonomy" id="2975278"/>
    <lineage>
        <taxon>Bacteria</taxon>
        <taxon>Pseudomonadati</taxon>
        <taxon>Planctomycetota</taxon>
        <taxon>Planctomycetia</taxon>
        <taxon>Gemmatales</taxon>
        <taxon>Gemmataceae</taxon>
        <taxon>Gemmata</taxon>
    </lineage>
</organism>
<evidence type="ECO:0000256" key="5">
    <source>
        <dbReference type="ARBA" id="ARBA00022989"/>
    </source>
</evidence>
<evidence type="ECO:0000256" key="4">
    <source>
        <dbReference type="ARBA" id="ARBA00022692"/>
    </source>
</evidence>
<accession>A0ABU5EUH3</accession>
<protein>
    <submittedName>
        <fullName evidence="8">GlsB/YeaQ/YmgE family stress response membrane protein</fullName>
    </submittedName>
</protein>
<comment type="subcellular location">
    <subcellularLocation>
        <location evidence="1">Cell membrane</location>
        <topology evidence="1">Multi-pass membrane protein</topology>
    </subcellularLocation>
</comment>